<evidence type="ECO:0000256" key="1">
    <source>
        <dbReference type="ARBA" id="ARBA00022670"/>
    </source>
</evidence>
<dbReference type="SUPFAM" id="SSF50494">
    <property type="entry name" value="Trypsin-like serine proteases"/>
    <property type="match status" value="1"/>
</dbReference>
<protein>
    <recommendedName>
        <fullName evidence="7">Serine protease</fullName>
    </recommendedName>
</protein>
<dbReference type="PRINTS" id="PR00834">
    <property type="entry name" value="PROTEASES2C"/>
</dbReference>
<gene>
    <name evidence="5" type="ORF">COX35_01580</name>
</gene>
<evidence type="ECO:0000313" key="6">
    <source>
        <dbReference type="Proteomes" id="UP000229952"/>
    </source>
</evidence>
<keyword evidence="2" id="KW-0378">Hydrolase</keyword>
<dbReference type="PANTHER" id="PTHR43343">
    <property type="entry name" value="PEPTIDASE S12"/>
    <property type="match status" value="1"/>
</dbReference>
<dbReference type="Proteomes" id="UP000229952">
    <property type="component" value="Unassembled WGS sequence"/>
</dbReference>
<proteinExistence type="predicted"/>
<dbReference type="InterPro" id="IPR051201">
    <property type="entry name" value="Chloro_Bact_Ser_Proteases"/>
</dbReference>
<dbReference type="InterPro" id="IPR009003">
    <property type="entry name" value="Peptidase_S1_PA"/>
</dbReference>
<comment type="caution">
    <text evidence="5">The sequence shown here is derived from an EMBL/GenBank/DDBJ whole genome shotgun (WGS) entry which is preliminary data.</text>
</comment>
<evidence type="ECO:0000313" key="5">
    <source>
        <dbReference type="EMBL" id="PIP24275.1"/>
    </source>
</evidence>
<evidence type="ECO:0000256" key="4">
    <source>
        <dbReference type="SAM" id="Phobius"/>
    </source>
</evidence>
<organism evidence="5 6">
    <name type="scientific">Candidatus Nealsonbacteria bacterium CG23_combo_of_CG06-09_8_20_14_all_37_18</name>
    <dbReference type="NCBI Taxonomy" id="1974720"/>
    <lineage>
        <taxon>Bacteria</taxon>
        <taxon>Candidatus Nealsoniibacteriota</taxon>
    </lineage>
</organism>
<dbReference type="AlphaFoldDB" id="A0A2G9YYE3"/>
<dbReference type="GO" id="GO:0004252">
    <property type="term" value="F:serine-type endopeptidase activity"/>
    <property type="evidence" value="ECO:0007669"/>
    <property type="project" value="InterPro"/>
</dbReference>
<dbReference type="Pfam" id="PF13365">
    <property type="entry name" value="Trypsin_2"/>
    <property type="match status" value="1"/>
</dbReference>
<evidence type="ECO:0000256" key="2">
    <source>
        <dbReference type="ARBA" id="ARBA00022801"/>
    </source>
</evidence>
<evidence type="ECO:0000256" key="3">
    <source>
        <dbReference type="SAM" id="MobiDB-lite"/>
    </source>
</evidence>
<feature type="transmembrane region" description="Helical" evidence="4">
    <location>
        <begin position="30"/>
        <end position="57"/>
    </location>
</feature>
<accession>A0A2G9YYE3</accession>
<keyword evidence="1" id="KW-0645">Protease</keyword>
<dbReference type="InterPro" id="IPR001940">
    <property type="entry name" value="Peptidase_S1C"/>
</dbReference>
<keyword evidence="4" id="KW-1133">Transmembrane helix</keyword>
<dbReference type="Gene3D" id="2.40.10.120">
    <property type="match status" value="1"/>
</dbReference>
<sequence length="260" mass="28279">MSLYELPKFEMPKIKPPKFNSPKFLRNKTFWLAILIVFLSSSFGFLAGMVSGSIFYLQIKDYLSDLNVEISEIKTMGEEGKPSSPTTEASAEVEKKEPSSTSVIEKEYIPQITQEEAIIKAVENIWPAVVSIVIAEDVPIGGGTGFIVSEDGLILTNKHVVFDQAVDYTIFTNDGKNYLAKVLARDPVQDIAILKIDQEKLESFSTVKFGDSDNLQAGQTVIAIGNALGEFRNTVSVGVVSGLGRTITASGGGMVETLED</sequence>
<dbReference type="EMBL" id="PCRQ01000040">
    <property type="protein sequence ID" value="PIP24275.1"/>
    <property type="molecule type" value="Genomic_DNA"/>
</dbReference>
<keyword evidence="4" id="KW-0472">Membrane</keyword>
<dbReference type="GO" id="GO:0006508">
    <property type="term" value="P:proteolysis"/>
    <property type="evidence" value="ECO:0007669"/>
    <property type="project" value="UniProtKB-KW"/>
</dbReference>
<feature type="non-terminal residue" evidence="5">
    <location>
        <position position="260"/>
    </location>
</feature>
<reference evidence="5 6" key="1">
    <citation type="submission" date="2017-09" db="EMBL/GenBank/DDBJ databases">
        <title>Depth-based differentiation of microbial function through sediment-hosted aquifers and enrichment of novel symbionts in the deep terrestrial subsurface.</title>
        <authorList>
            <person name="Probst A.J."/>
            <person name="Ladd B."/>
            <person name="Jarett J.K."/>
            <person name="Geller-Mcgrath D.E."/>
            <person name="Sieber C.M."/>
            <person name="Emerson J.B."/>
            <person name="Anantharaman K."/>
            <person name="Thomas B.C."/>
            <person name="Malmstrom R."/>
            <person name="Stieglmeier M."/>
            <person name="Klingl A."/>
            <person name="Woyke T."/>
            <person name="Ryan C.M."/>
            <person name="Banfield J.F."/>
        </authorList>
    </citation>
    <scope>NUCLEOTIDE SEQUENCE [LARGE SCALE GENOMIC DNA]</scope>
    <source>
        <strain evidence="5">CG23_combo_of_CG06-09_8_20_14_all_37_18</strain>
    </source>
</reference>
<name>A0A2G9YYE3_9BACT</name>
<evidence type="ECO:0008006" key="7">
    <source>
        <dbReference type="Google" id="ProtNLM"/>
    </source>
</evidence>
<feature type="region of interest" description="Disordered" evidence="3">
    <location>
        <begin position="77"/>
        <end position="99"/>
    </location>
</feature>
<dbReference type="PANTHER" id="PTHR43343:SF3">
    <property type="entry name" value="PROTEASE DO-LIKE 8, CHLOROPLASTIC"/>
    <property type="match status" value="1"/>
</dbReference>
<keyword evidence="4" id="KW-0812">Transmembrane</keyword>